<feature type="transmembrane region" description="Helical" evidence="1">
    <location>
        <begin position="215"/>
        <end position="233"/>
    </location>
</feature>
<evidence type="ECO:0000313" key="3">
    <source>
        <dbReference type="EMBL" id="NJP37743.1"/>
    </source>
</evidence>
<feature type="transmembrane region" description="Helical" evidence="1">
    <location>
        <begin position="40"/>
        <end position="63"/>
    </location>
</feature>
<organism evidence="3 4">
    <name type="scientific">Alkalicoccus luteus</name>
    <dbReference type="NCBI Taxonomy" id="1237094"/>
    <lineage>
        <taxon>Bacteria</taxon>
        <taxon>Bacillati</taxon>
        <taxon>Bacillota</taxon>
        <taxon>Bacilli</taxon>
        <taxon>Bacillales</taxon>
        <taxon>Bacillaceae</taxon>
        <taxon>Alkalicoccus</taxon>
    </lineage>
</organism>
<feature type="transmembrane region" description="Helical" evidence="1">
    <location>
        <begin position="150"/>
        <end position="170"/>
    </location>
</feature>
<proteinExistence type="predicted"/>
<feature type="domain" description="DUF2157" evidence="2">
    <location>
        <begin position="9"/>
        <end position="145"/>
    </location>
</feature>
<feature type="transmembrane region" description="Helical" evidence="1">
    <location>
        <begin position="98"/>
        <end position="121"/>
    </location>
</feature>
<keyword evidence="4" id="KW-1185">Reference proteome</keyword>
<evidence type="ECO:0000256" key="1">
    <source>
        <dbReference type="SAM" id="Phobius"/>
    </source>
</evidence>
<name>A0A969PTR6_9BACI</name>
<feature type="transmembrane region" description="Helical" evidence="1">
    <location>
        <begin position="365"/>
        <end position="384"/>
    </location>
</feature>
<feature type="transmembrane region" description="Helical" evidence="1">
    <location>
        <begin position="239"/>
        <end position="258"/>
    </location>
</feature>
<dbReference type="Proteomes" id="UP000752012">
    <property type="component" value="Unassembled WGS sequence"/>
</dbReference>
<protein>
    <submittedName>
        <fullName evidence="3">DUF2157 domain-containing protein</fullName>
    </submittedName>
</protein>
<comment type="caution">
    <text evidence="3">The sequence shown here is derived from an EMBL/GenBank/DDBJ whole genome shotgun (WGS) entry which is preliminary data.</text>
</comment>
<dbReference type="AlphaFoldDB" id="A0A969PTR6"/>
<feature type="transmembrane region" description="Helical" evidence="1">
    <location>
        <begin position="270"/>
        <end position="292"/>
    </location>
</feature>
<sequence length="393" mass="43694">MEMERKLREWEREKLLSEETAATILEYEKQKHPAGKKTRLPLLMIVGLVFFTLAVFSFIAANWQVMPPLLKSGLVLTLMWLIYGLGTVSEKRGFSRPVLFRLIGLAMFGASLIVTAQAFHFSTSGTILPWAVFLAALLHLAIWRHNAYAVAAFIMGAVTLAASVPVVSWLEWGLFAAAALTWLIVSRGQLPLVFSWMLVFGSGLKLWSTPAYESPFWPVWTLFFLVFLLLALQEEQRRILLPLYPAFGAVSLLVYLSVRGETAGALPDLSWLEAWGLAAAGAAVFGICIWKLKPAVWTAVLGAVGLMMFDQSAVLLAITAEATALGYLFYAQKRSMPLAPGFIYFVLVQAVIYVIFAWGRMDMALFFLIGALLLFALSGAAWWFNHRREEAVS</sequence>
<reference evidence="3 4" key="1">
    <citation type="submission" date="2020-03" db="EMBL/GenBank/DDBJ databases">
        <title>Assessment of the enzymatic potential of alkaline-tolerant lipase obtained from Bacillus luteus H11 (technogenic soil) for the bioremediation of saline soils contaminated with petroleum substances.</title>
        <authorList>
            <person name="Kalwasinska A."/>
        </authorList>
    </citation>
    <scope>NUCLEOTIDE SEQUENCE [LARGE SCALE GENOMIC DNA]</scope>
    <source>
        <strain evidence="3 4">H11</strain>
    </source>
</reference>
<gene>
    <name evidence="3" type="ORF">HCN83_09115</name>
</gene>
<evidence type="ECO:0000313" key="4">
    <source>
        <dbReference type="Proteomes" id="UP000752012"/>
    </source>
</evidence>
<accession>A0A969PTR6</accession>
<feature type="transmembrane region" description="Helical" evidence="1">
    <location>
        <begin position="69"/>
        <end position="86"/>
    </location>
</feature>
<dbReference type="Pfam" id="PF09925">
    <property type="entry name" value="DUF2157"/>
    <property type="match status" value="1"/>
</dbReference>
<feature type="transmembrane region" description="Helical" evidence="1">
    <location>
        <begin position="127"/>
        <end position="143"/>
    </location>
</feature>
<keyword evidence="1" id="KW-1133">Transmembrane helix</keyword>
<dbReference type="InterPro" id="IPR018677">
    <property type="entry name" value="DUF2157"/>
</dbReference>
<dbReference type="EMBL" id="JAATHJ010000011">
    <property type="protein sequence ID" value="NJP37743.1"/>
    <property type="molecule type" value="Genomic_DNA"/>
</dbReference>
<keyword evidence="1" id="KW-0472">Membrane</keyword>
<evidence type="ECO:0000259" key="2">
    <source>
        <dbReference type="Pfam" id="PF09925"/>
    </source>
</evidence>
<feature type="transmembrane region" description="Helical" evidence="1">
    <location>
        <begin position="342"/>
        <end position="359"/>
    </location>
</feature>
<keyword evidence="1" id="KW-0812">Transmembrane</keyword>